<organism evidence="2 3">
    <name type="scientific">Danaus plexippus plexippus</name>
    <dbReference type="NCBI Taxonomy" id="278856"/>
    <lineage>
        <taxon>Eukaryota</taxon>
        <taxon>Metazoa</taxon>
        <taxon>Ecdysozoa</taxon>
        <taxon>Arthropoda</taxon>
        <taxon>Hexapoda</taxon>
        <taxon>Insecta</taxon>
        <taxon>Pterygota</taxon>
        <taxon>Neoptera</taxon>
        <taxon>Endopterygota</taxon>
        <taxon>Lepidoptera</taxon>
        <taxon>Glossata</taxon>
        <taxon>Ditrysia</taxon>
        <taxon>Papilionoidea</taxon>
        <taxon>Nymphalidae</taxon>
        <taxon>Danainae</taxon>
        <taxon>Danaini</taxon>
        <taxon>Danaina</taxon>
        <taxon>Danaus</taxon>
        <taxon>Danaus</taxon>
    </lineage>
</organism>
<sequence length="94" mass="10517">MLLDMIETNGKVSINMLQVVNILSKTWQEITAATIQHSSRHAGICSSQDTNPFDSEDNLPLSDWVNQQIVDLESKSQETLDNQDEEDGQVVKAE</sequence>
<evidence type="ECO:0000313" key="3">
    <source>
        <dbReference type="Proteomes" id="UP000007151"/>
    </source>
</evidence>
<name>A0A212F4T1_DANPL</name>
<keyword evidence="3" id="KW-1185">Reference proteome</keyword>
<reference evidence="2 3" key="1">
    <citation type="journal article" date="2011" name="Cell">
        <title>The monarch butterfly genome yields insights into long-distance migration.</title>
        <authorList>
            <person name="Zhan S."/>
            <person name="Merlin C."/>
            <person name="Boore J.L."/>
            <person name="Reppert S.M."/>
        </authorList>
    </citation>
    <scope>NUCLEOTIDE SEQUENCE [LARGE SCALE GENOMIC DNA]</scope>
    <source>
        <strain evidence="2">F-2</strain>
    </source>
</reference>
<evidence type="ECO:0000313" key="2">
    <source>
        <dbReference type="EMBL" id="OWR48736.1"/>
    </source>
</evidence>
<evidence type="ECO:0008006" key="4">
    <source>
        <dbReference type="Google" id="ProtNLM"/>
    </source>
</evidence>
<proteinExistence type="predicted"/>
<dbReference type="AlphaFoldDB" id="A0A212F4T1"/>
<comment type="caution">
    <text evidence="2">The sequence shown here is derived from an EMBL/GenBank/DDBJ whole genome shotgun (WGS) entry which is preliminary data.</text>
</comment>
<feature type="region of interest" description="Disordered" evidence="1">
    <location>
        <begin position="38"/>
        <end position="60"/>
    </location>
</feature>
<dbReference type="InParanoid" id="A0A212F4T1"/>
<dbReference type="KEGG" id="dpl:KGM_203098"/>
<protein>
    <recommendedName>
        <fullName evidence="4">DDE-1 domain-containing protein</fullName>
    </recommendedName>
</protein>
<gene>
    <name evidence="2" type="ORF">KGM_203098</name>
</gene>
<accession>A0A212F4T1</accession>
<dbReference type="EMBL" id="AGBW02010319">
    <property type="protein sequence ID" value="OWR48736.1"/>
    <property type="molecule type" value="Genomic_DNA"/>
</dbReference>
<dbReference type="Proteomes" id="UP000007151">
    <property type="component" value="Unassembled WGS sequence"/>
</dbReference>
<feature type="region of interest" description="Disordered" evidence="1">
    <location>
        <begin position="74"/>
        <end position="94"/>
    </location>
</feature>
<evidence type="ECO:0000256" key="1">
    <source>
        <dbReference type="SAM" id="MobiDB-lite"/>
    </source>
</evidence>